<dbReference type="EMBL" id="JAACJK010000128">
    <property type="protein sequence ID" value="KAF5328509.1"/>
    <property type="molecule type" value="Genomic_DNA"/>
</dbReference>
<evidence type="ECO:0000256" key="3">
    <source>
        <dbReference type="ARBA" id="ARBA00022833"/>
    </source>
</evidence>
<keyword evidence="3" id="KW-0862">Zinc</keyword>
<dbReference type="Proteomes" id="UP000541558">
    <property type="component" value="Unassembled WGS sequence"/>
</dbReference>
<evidence type="ECO:0000256" key="6">
    <source>
        <dbReference type="SAM" id="MobiDB-lite"/>
    </source>
</evidence>
<keyword evidence="1" id="KW-0479">Metal-binding</keyword>
<dbReference type="Gene3D" id="1.25.40.10">
    <property type="entry name" value="Tetratricopeptide repeat domain"/>
    <property type="match status" value="1"/>
</dbReference>
<dbReference type="InterPro" id="IPR017907">
    <property type="entry name" value="Znf_RING_CS"/>
</dbReference>
<dbReference type="PANTHER" id="PTHR25462">
    <property type="entry name" value="BONUS, ISOFORM C-RELATED"/>
    <property type="match status" value="1"/>
</dbReference>
<dbReference type="PANTHER" id="PTHR25462:SF296">
    <property type="entry name" value="MEIOTIC P26, ISOFORM F"/>
    <property type="match status" value="1"/>
</dbReference>
<evidence type="ECO:0000256" key="5">
    <source>
        <dbReference type="SAM" id="Coils"/>
    </source>
</evidence>
<dbReference type="OrthoDB" id="185373at2759"/>
<dbReference type="InterPro" id="IPR013083">
    <property type="entry name" value="Znf_RING/FYVE/PHD"/>
</dbReference>
<comment type="caution">
    <text evidence="8">The sequence shown here is derived from an EMBL/GenBank/DDBJ whole genome shotgun (WGS) entry which is preliminary data.</text>
</comment>
<evidence type="ECO:0000259" key="7">
    <source>
        <dbReference type="PROSITE" id="PS50089"/>
    </source>
</evidence>
<dbReference type="InterPro" id="IPR047153">
    <property type="entry name" value="TRIM45/56/19-like"/>
</dbReference>
<organism evidence="8 9">
    <name type="scientific">Ephemerocybe angulata</name>
    <dbReference type="NCBI Taxonomy" id="980116"/>
    <lineage>
        <taxon>Eukaryota</taxon>
        <taxon>Fungi</taxon>
        <taxon>Dikarya</taxon>
        <taxon>Basidiomycota</taxon>
        <taxon>Agaricomycotina</taxon>
        <taxon>Agaricomycetes</taxon>
        <taxon>Agaricomycetidae</taxon>
        <taxon>Agaricales</taxon>
        <taxon>Agaricineae</taxon>
        <taxon>Psathyrellaceae</taxon>
        <taxon>Ephemerocybe</taxon>
    </lineage>
</organism>
<feature type="compositionally biased region" description="Basic and acidic residues" evidence="6">
    <location>
        <begin position="297"/>
        <end position="308"/>
    </location>
</feature>
<feature type="domain" description="RING-type" evidence="7">
    <location>
        <begin position="11"/>
        <end position="56"/>
    </location>
</feature>
<dbReference type="PROSITE" id="PS50089">
    <property type="entry name" value="ZF_RING_2"/>
    <property type="match status" value="1"/>
</dbReference>
<dbReference type="SMART" id="SM00184">
    <property type="entry name" value="RING"/>
    <property type="match status" value="1"/>
</dbReference>
<dbReference type="GO" id="GO:0005737">
    <property type="term" value="C:cytoplasm"/>
    <property type="evidence" value="ECO:0007669"/>
    <property type="project" value="UniProtKB-ARBA"/>
</dbReference>
<keyword evidence="9" id="KW-1185">Reference proteome</keyword>
<protein>
    <recommendedName>
        <fullName evidence="7">RING-type domain-containing protein</fullName>
    </recommendedName>
</protein>
<dbReference type="Gene3D" id="3.30.40.10">
    <property type="entry name" value="Zinc/RING finger domain, C3HC4 (zinc finger)"/>
    <property type="match status" value="1"/>
</dbReference>
<dbReference type="InterPro" id="IPR027370">
    <property type="entry name" value="Znf-RING_euk"/>
</dbReference>
<dbReference type="GO" id="GO:0008270">
    <property type="term" value="F:zinc ion binding"/>
    <property type="evidence" value="ECO:0007669"/>
    <property type="project" value="UniProtKB-KW"/>
</dbReference>
<accession>A0A8H5BSL7</accession>
<evidence type="ECO:0000256" key="2">
    <source>
        <dbReference type="ARBA" id="ARBA00022771"/>
    </source>
</evidence>
<gene>
    <name evidence="8" type="ORF">D9611_014381</name>
</gene>
<reference evidence="8 9" key="1">
    <citation type="journal article" date="2020" name="ISME J.">
        <title>Uncovering the hidden diversity of litter-decomposition mechanisms in mushroom-forming fungi.</title>
        <authorList>
            <person name="Floudas D."/>
            <person name="Bentzer J."/>
            <person name="Ahren D."/>
            <person name="Johansson T."/>
            <person name="Persson P."/>
            <person name="Tunlid A."/>
        </authorList>
    </citation>
    <scope>NUCLEOTIDE SEQUENCE [LARGE SCALE GENOMIC DNA]</scope>
    <source>
        <strain evidence="8 9">CBS 175.51</strain>
    </source>
</reference>
<dbReference type="InterPro" id="IPR011990">
    <property type="entry name" value="TPR-like_helical_dom_sf"/>
</dbReference>
<feature type="coiled-coil region" evidence="5">
    <location>
        <begin position="94"/>
        <end position="128"/>
    </location>
</feature>
<name>A0A8H5BSL7_9AGAR</name>
<proteinExistence type="predicted"/>
<dbReference type="Pfam" id="PF13445">
    <property type="entry name" value="zf-RING_UBOX"/>
    <property type="match status" value="1"/>
</dbReference>
<dbReference type="InterPro" id="IPR001841">
    <property type="entry name" value="Znf_RING"/>
</dbReference>
<dbReference type="PROSITE" id="PS00518">
    <property type="entry name" value="ZF_RING_1"/>
    <property type="match status" value="1"/>
</dbReference>
<dbReference type="SUPFAM" id="SSF57850">
    <property type="entry name" value="RING/U-box"/>
    <property type="match status" value="1"/>
</dbReference>
<evidence type="ECO:0000313" key="8">
    <source>
        <dbReference type="EMBL" id="KAF5328509.1"/>
    </source>
</evidence>
<evidence type="ECO:0000256" key="4">
    <source>
        <dbReference type="PROSITE-ProRule" id="PRU00175"/>
    </source>
</evidence>
<feature type="region of interest" description="Disordered" evidence="6">
    <location>
        <begin position="262"/>
        <end position="403"/>
    </location>
</feature>
<sequence length="843" mass="94601">MSASDNIITDCSVCLQEYDNPASLPCGHVYCKKCITDVVNLQDEEDTNTGRCPECRREFNLLIPDSTHAPALFKPYLISPVRPIYAPYVGRTTLSRLHDKIRELENKKRDLEERLAGVDEEKVREMRERLTLARRVGEEQRCILEKMKRDEEWRAERYRYAVKVRVGLEKKVRKMKDENLRLKACLGGPGGEVQDEIRVKKEEEEEDCTQVALGNCRKRRRGVQSISEPLTFGRTKLLKTYADYTSTRSAQPMLKSFRTLVPRRARSERQPIQCSISSGSSLKSTPTSNFAGTGTLDRGETDPSRDGGPKAPTRLPRVRNLDEHDNDLGASSKDAARSTSWIRPRNLQWHSSTTTPALLKRRSRTENPPSLPTARPQFSRGSSQPGTGSPIHKTGIQARSSSNVPARLGFDSVEALRDILEAYRRDEDSTSAVSAIRRNPQLAHYFSTPAFSELRILRKFAESRHYQYSIELVRIAEAMDLELEDAFLQICDGLSTRKAWSLLREVAEEALSKCKPDPRWLGWSALASIKLGNSQLQEAILGDFASLGCTPPLSVYRGLFVAALESGDVPQAEHILELVCDSGHPSGPLVDELDKAPRSHLPRIESKILAMLPSVEKAEFQVGVLNAMIRRHLTGTWERMEDVFHLLSFFIPETLVLFKAALDLGERSTAIFAQPNSTPAPLSFLPELLIPTEATFNIFARYCATKQNIDGAVFLLHSMTFLEHSPATLVLALIVSACCEAHRPGLAIELVAGICDPAVTPLGMFKELHPHAFSGPASVLHRIHLRNSKEVTVFNALIRSLRTHQGRDVGDQVLRIMELNGVSRDRETMQLFKGKPKFWKDNR</sequence>
<dbReference type="AlphaFoldDB" id="A0A8H5BSL7"/>
<keyword evidence="5" id="KW-0175">Coiled coil</keyword>
<feature type="compositionally biased region" description="Low complexity" evidence="6">
    <location>
        <begin position="275"/>
        <end position="288"/>
    </location>
</feature>
<evidence type="ECO:0000256" key="1">
    <source>
        <dbReference type="ARBA" id="ARBA00022723"/>
    </source>
</evidence>
<evidence type="ECO:0000313" key="9">
    <source>
        <dbReference type="Proteomes" id="UP000541558"/>
    </source>
</evidence>
<keyword evidence="2 4" id="KW-0863">Zinc-finger</keyword>